<dbReference type="Proteomes" id="UP001500298">
    <property type="component" value="Unassembled WGS sequence"/>
</dbReference>
<dbReference type="PANTHER" id="PTHR23150">
    <property type="entry name" value="SULFATASE MODIFYING FACTOR 1, 2"/>
    <property type="match status" value="1"/>
</dbReference>
<dbReference type="Gene3D" id="3.90.1580.10">
    <property type="entry name" value="paralog of FGE (formylglycine-generating enzyme)"/>
    <property type="match status" value="1"/>
</dbReference>
<dbReference type="EMBL" id="BAABJX010000020">
    <property type="protein sequence ID" value="GAA4828419.1"/>
    <property type="molecule type" value="Genomic_DNA"/>
</dbReference>
<proteinExistence type="predicted"/>
<dbReference type="PANTHER" id="PTHR23150:SF36">
    <property type="entry name" value="HERCYNINE OXYGENASE"/>
    <property type="match status" value="1"/>
</dbReference>
<dbReference type="InterPro" id="IPR016187">
    <property type="entry name" value="CTDL_fold"/>
</dbReference>
<reference evidence="7" key="1">
    <citation type="journal article" date="2019" name="Int. J. Syst. Evol. Microbiol.">
        <title>The Global Catalogue of Microorganisms (GCM) 10K type strain sequencing project: providing services to taxonomists for standard genome sequencing and annotation.</title>
        <authorList>
            <consortium name="The Broad Institute Genomics Platform"/>
            <consortium name="The Broad Institute Genome Sequencing Center for Infectious Disease"/>
            <person name="Wu L."/>
            <person name="Ma J."/>
        </authorList>
    </citation>
    <scope>NUCLEOTIDE SEQUENCE [LARGE SCALE GENOMIC DNA]</scope>
    <source>
        <strain evidence="7">JCM 18326</strain>
    </source>
</reference>
<dbReference type="InterPro" id="IPR005532">
    <property type="entry name" value="SUMF_dom"/>
</dbReference>
<keyword evidence="7" id="KW-1185">Reference proteome</keyword>
<organism evidence="6 7">
    <name type="scientific">Algivirga pacifica</name>
    <dbReference type="NCBI Taxonomy" id="1162670"/>
    <lineage>
        <taxon>Bacteria</taxon>
        <taxon>Pseudomonadati</taxon>
        <taxon>Bacteroidota</taxon>
        <taxon>Cytophagia</taxon>
        <taxon>Cytophagales</taxon>
        <taxon>Flammeovirgaceae</taxon>
        <taxon>Algivirga</taxon>
    </lineage>
</organism>
<dbReference type="Pfam" id="PF12867">
    <property type="entry name" value="DinB_2"/>
    <property type="match status" value="1"/>
</dbReference>
<comment type="caution">
    <text evidence="6">The sequence shown here is derived from an EMBL/GenBank/DDBJ whole genome shotgun (WGS) entry which is preliminary data.</text>
</comment>
<dbReference type="InterPro" id="IPR017806">
    <property type="entry name" value="EgtB"/>
</dbReference>
<dbReference type="InterPro" id="IPR024775">
    <property type="entry name" value="DinB-like"/>
</dbReference>
<name>A0ABP9D7K6_9BACT</name>
<evidence type="ECO:0000313" key="6">
    <source>
        <dbReference type="EMBL" id="GAA4828419.1"/>
    </source>
</evidence>
<evidence type="ECO:0000256" key="1">
    <source>
        <dbReference type="ARBA" id="ARBA00023002"/>
    </source>
</evidence>
<comment type="pathway">
    <text evidence="3">Amino-acid biosynthesis; ergothioneine biosynthesis.</text>
</comment>
<dbReference type="InterPro" id="IPR042095">
    <property type="entry name" value="SUMF_sf"/>
</dbReference>
<dbReference type="SUPFAM" id="SSF56436">
    <property type="entry name" value="C-type lectin-like"/>
    <property type="match status" value="1"/>
</dbReference>
<keyword evidence="1" id="KW-0560">Oxidoreductase</keyword>
<accession>A0ABP9D7K6</accession>
<evidence type="ECO:0000259" key="4">
    <source>
        <dbReference type="Pfam" id="PF03781"/>
    </source>
</evidence>
<protein>
    <submittedName>
        <fullName evidence="6">Ergothioneine biosynthesis protein EgtB</fullName>
    </submittedName>
</protein>
<sequence>MTHLYEHYQMVRSQTERICAPLKVEDYVVQPIVDVSPPKWHLGHTTWFFENFILAAHYPGYQLYNPSFNFCFNSYYESQGPRVQRALRGNLTRPQIEEVYAYRQYVDQYMQRFFEQGLLTEALTYVLQIGINHEQQHQELLLTDLKYILGNNPLFPAYIEGKSLPEASPAKPANWLAITEGVYEVGHEGEEFCYDNEQGRHKVFLHAFQVQDRLVTNAEYMAFMEDGGYEQFQWWKAEGLDWVRNTGAQAPLYWFHEQGEWWQYTLYGLQKVNPDLPVTHINYYEADAFARWKGLRLPTEFEWEVACRQYAETPSPESNLQEKQNFMPIGEQQGMQFWGDAWEWTDSAYLPYPFYSPPEGALGEYNGKFMINQMVLRGGSCATPDSHIRSTYRNFFHADKQWQFTGIRLAQTL</sequence>
<dbReference type="Pfam" id="PF03781">
    <property type="entry name" value="FGE-sulfatase"/>
    <property type="match status" value="1"/>
</dbReference>
<feature type="domain" description="Sulfatase-modifying factor enzyme-like" evidence="4">
    <location>
        <begin position="174"/>
        <end position="410"/>
    </location>
</feature>
<evidence type="ECO:0000259" key="5">
    <source>
        <dbReference type="Pfam" id="PF12867"/>
    </source>
</evidence>
<dbReference type="InterPro" id="IPR051043">
    <property type="entry name" value="Sulfatase_Mod_Factor_Kinase"/>
</dbReference>
<feature type="domain" description="DinB-like" evidence="5">
    <location>
        <begin position="8"/>
        <end position="140"/>
    </location>
</feature>
<gene>
    <name evidence="6" type="primary">egtB</name>
    <name evidence="6" type="ORF">GCM10023331_11820</name>
</gene>
<evidence type="ECO:0000313" key="7">
    <source>
        <dbReference type="Proteomes" id="UP001500298"/>
    </source>
</evidence>
<evidence type="ECO:0000256" key="3">
    <source>
        <dbReference type="ARBA" id="ARBA00037882"/>
    </source>
</evidence>
<dbReference type="NCBIfam" id="TIGR03440">
    <property type="entry name" value="egtB_TIGR03440"/>
    <property type="match status" value="1"/>
</dbReference>
<dbReference type="RefSeq" id="WP_345370025.1">
    <property type="nucleotide sequence ID" value="NZ_BAABJX010000020.1"/>
</dbReference>
<evidence type="ECO:0000256" key="2">
    <source>
        <dbReference type="ARBA" id="ARBA00023004"/>
    </source>
</evidence>
<keyword evidence="2" id="KW-0408">Iron</keyword>